<evidence type="ECO:0000256" key="6">
    <source>
        <dbReference type="HAMAP-Rule" id="MF_01844"/>
    </source>
</evidence>
<evidence type="ECO:0000256" key="1">
    <source>
        <dbReference type="ARBA" id="ARBA00004429"/>
    </source>
</evidence>
<feature type="transmembrane region" description="Helical" evidence="6">
    <location>
        <begin position="60"/>
        <end position="78"/>
    </location>
</feature>
<gene>
    <name evidence="6 7" type="primary">nhaA</name>
    <name evidence="7" type="ORF">GHC57_11365</name>
</gene>
<keyword evidence="8" id="KW-1185">Reference proteome</keyword>
<evidence type="ECO:0000256" key="4">
    <source>
        <dbReference type="ARBA" id="ARBA00022989"/>
    </source>
</evidence>
<dbReference type="NCBIfam" id="TIGR00773">
    <property type="entry name" value="NhaA"/>
    <property type="match status" value="1"/>
</dbReference>
<dbReference type="EMBL" id="WIVE01000033">
    <property type="protein sequence ID" value="MQX37117.1"/>
    <property type="molecule type" value="Genomic_DNA"/>
</dbReference>
<dbReference type="InterPro" id="IPR023171">
    <property type="entry name" value="Na/H_antiporter_dom_sf"/>
</dbReference>
<dbReference type="AlphaFoldDB" id="A0A7X2D4Y6"/>
<accession>A0A7X2D4Y6</accession>
<dbReference type="NCBIfam" id="NF007112">
    <property type="entry name" value="PRK09561.1"/>
    <property type="match status" value="1"/>
</dbReference>
<feature type="transmembrane region" description="Helical" evidence="6">
    <location>
        <begin position="327"/>
        <end position="353"/>
    </location>
</feature>
<feature type="transmembrane region" description="Helical" evidence="6">
    <location>
        <begin position="99"/>
        <end position="118"/>
    </location>
</feature>
<keyword evidence="6" id="KW-0050">Antiport</keyword>
<feature type="transmembrane region" description="Helical" evidence="6">
    <location>
        <begin position="209"/>
        <end position="238"/>
    </location>
</feature>
<name>A0A7X2D4Y6_9PROT</name>
<keyword evidence="3 6" id="KW-0812">Transmembrane</keyword>
<keyword evidence="4 6" id="KW-1133">Transmembrane helix</keyword>
<evidence type="ECO:0000256" key="3">
    <source>
        <dbReference type="ARBA" id="ARBA00022692"/>
    </source>
</evidence>
<keyword evidence="5 6" id="KW-0472">Membrane</keyword>
<evidence type="ECO:0000256" key="5">
    <source>
        <dbReference type="ARBA" id="ARBA00023136"/>
    </source>
</evidence>
<feature type="transmembrane region" description="Helical" evidence="6">
    <location>
        <begin position="291"/>
        <end position="315"/>
    </location>
</feature>
<sequence>MPLTAIKYFLRMEASGGILLMIAAVLAMIVANSAIASYYTTFFETHLVIGFGDLKLDKSLIHWINDGLMAIFFLLVGLEIKREVMRGELSTPSKAALPIIAAIGGMVAPALVYVAFNYGDPVTMRGWAIPAATDIAFALGILMLLGSRAPISLKIFLTALAIIDDLGAIIIIALFYTEDLSMVALYAGLACIAVLTVLNLAGVRKVSPYVIVGVILWVCVLKSGVHATLAGVALALAIPLGERGKDQKDLAGHMEHELHPWVAYAILPLFAFANAGVSVQGMTLASLLAPVPLGIALGLFVGKQIGVMGCVWLGGKLRLCKLPEDVTWMHIYGVSLLTGIGFTMSLFIGTLGFEHYPEYGDDVRIGVLGGSILSGLAGYFVLRFIAPKAQDIGATPATADARAQPAASRAG</sequence>
<feature type="transmembrane region" description="Helical" evidence="6">
    <location>
        <begin position="17"/>
        <end position="40"/>
    </location>
</feature>
<keyword evidence="2 6" id="KW-1003">Cell membrane</keyword>
<feature type="transmembrane region" description="Helical" evidence="6">
    <location>
        <begin position="124"/>
        <end position="145"/>
    </location>
</feature>
<comment type="subcellular location">
    <subcellularLocation>
        <location evidence="1">Cell inner membrane</location>
        <topology evidence="1">Multi-pass membrane protein</topology>
    </subcellularLocation>
    <subcellularLocation>
        <location evidence="6">Cell membrane</location>
        <topology evidence="6">Multi-pass membrane protein</topology>
    </subcellularLocation>
</comment>
<comment type="catalytic activity">
    <reaction evidence="6">
        <text>Na(+)(in) + 2 H(+)(out) = Na(+)(out) + 2 H(+)(in)</text>
        <dbReference type="Rhea" id="RHEA:29251"/>
        <dbReference type="ChEBI" id="CHEBI:15378"/>
        <dbReference type="ChEBI" id="CHEBI:29101"/>
    </reaction>
</comment>
<dbReference type="OrthoDB" id="9808135at2"/>
<reference evidence="7 8" key="1">
    <citation type="submission" date="2019-10" db="EMBL/GenBank/DDBJ databases">
        <title>Draft whole-genome sequence of the purple nonsulfur photosynthetic bacterium Roseospira navarrensis DSM 15114.</title>
        <authorList>
            <person name="Kyndt J.A."/>
            <person name="Meyer T.E."/>
        </authorList>
    </citation>
    <scope>NUCLEOTIDE SEQUENCE [LARGE SCALE GENOMIC DNA]</scope>
    <source>
        <strain evidence="7 8">DSM 15114</strain>
    </source>
</reference>
<keyword evidence="6" id="KW-0813">Transport</keyword>
<feature type="transmembrane region" description="Helical" evidence="6">
    <location>
        <begin position="157"/>
        <end position="177"/>
    </location>
</feature>
<dbReference type="PANTHER" id="PTHR30341:SF0">
    <property type="entry name" value="NA(+)_H(+) ANTIPORTER NHAA"/>
    <property type="match status" value="1"/>
</dbReference>
<keyword evidence="6" id="KW-0406">Ion transport</keyword>
<comment type="function">
    <text evidence="6">Na(+)/H(+) antiporter that extrudes sodium in exchange for external protons.</text>
</comment>
<evidence type="ECO:0000313" key="7">
    <source>
        <dbReference type="EMBL" id="MQX37117.1"/>
    </source>
</evidence>
<comment type="similarity">
    <text evidence="6">Belongs to the NhaA Na(+)/H(+) (TC 2.A.33) antiporter family.</text>
</comment>
<dbReference type="HAMAP" id="MF_01844">
    <property type="entry name" value="NhaA"/>
    <property type="match status" value="1"/>
</dbReference>
<dbReference type="GO" id="GO:0006885">
    <property type="term" value="P:regulation of pH"/>
    <property type="evidence" value="ECO:0007669"/>
    <property type="project" value="UniProtKB-UniRule"/>
</dbReference>
<comment type="caution">
    <text evidence="7">The sequence shown here is derived from an EMBL/GenBank/DDBJ whole genome shotgun (WGS) entry which is preliminary data.</text>
</comment>
<dbReference type="NCBIfam" id="NF007111">
    <property type="entry name" value="PRK09560.1"/>
    <property type="match status" value="1"/>
</dbReference>
<dbReference type="GO" id="GO:0005886">
    <property type="term" value="C:plasma membrane"/>
    <property type="evidence" value="ECO:0007669"/>
    <property type="project" value="UniProtKB-SubCell"/>
</dbReference>
<dbReference type="Gene3D" id="1.20.1530.10">
    <property type="entry name" value="Na+/H+ antiporter like domain"/>
    <property type="match status" value="1"/>
</dbReference>
<feature type="transmembrane region" description="Helical" evidence="6">
    <location>
        <begin position="258"/>
        <end position="279"/>
    </location>
</feature>
<dbReference type="Proteomes" id="UP000434582">
    <property type="component" value="Unassembled WGS sequence"/>
</dbReference>
<dbReference type="PANTHER" id="PTHR30341">
    <property type="entry name" value="SODIUM ION/PROTON ANTIPORTER NHAA-RELATED"/>
    <property type="match status" value="1"/>
</dbReference>
<dbReference type="GO" id="GO:0015385">
    <property type="term" value="F:sodium:proton antiporter activity"/>
    <property type="evidence" value="ECO:0007669"/>
    <property type="project" value="UniProtKB-UniRule"/>
</dbReference>
<keyword evidence="6" id="KW-0739">Sodium transport</keyword>
<feature type="transmembrane region" description="Helical" evidence="6">
    <location>
        <begin position="183"/>
        <end position="202"/>
    </location>
</feature>
<proteinExistence type="inferred from homology"/>
<dbReference type="InterPro" id="IPR004670">
    <property type="entry name" value="NhaA"/>
</dbReference>
<dbReference type="Pfam" id="PF06965">
    <property type="entry name" value="Na_H_antiport_1"/>
    <property type="match status" value="1"/>
</dbReference>
<organism evidence="7 8">
    <name type="scientific">Roseospira navarrensis</name>
    <dbReference type="NCBI Taxonomy" id="140058"/>
    <lineage>
        <taxon>Bacteria</taxon>
        <taxon>Pseudomonadati</taxon>
        <taxon>Pseudomonadota</taxon>
        <taxon>Alphaproteobacteria</taxon>
        <taxon>Rhodospirillales</taxon>
        <taxon>Rhodospirillaceae</taxon>
        <taxon>Roseospira</taxon>
    </lineage>
</organism>
<evidence type="ECO:0000313" key="8">
    <source>
        <dbReference type="Proteomes" id="UP000434582"/>
    </source>
</evidence>
<evidence type="ECO:0000256" key="2">
    <source>
        <dbReference type="ARBA" id="ARBA00022475"/>
    </source>
</evidence>
<feature type="transmembrane region" description="Helical" evidence="6">
    <location>
        <begin position="365"/>
        <end position="386"/>
    </location>
</feature>
<protein>
    <recommendedName>
        <fullName evidence="6">Na(+)/H(+) antiporter NhaA</fullName>
    </recommendedName>
    <alternativeName>
        <fullName evidence="6">Sodium/proton antiporter NhaA</fullName>
    </alternativeName>
</protein>
<keyword evidence="6" id="KW-0915">Sodium</keyword>